<feature type="binding site" evidence="28">
    <location>
        <position position="148"/>
    </location>
    <ligand>
        <name>Ca(2+)</name>
        <dbReference type="ChEBI" id="CHEBI:29108"/>
        <label>2</label>
    </ligand>
</feature>
<dbReference type="FunFam" id="2.60.120.290:FF:000012">
    <property type="entry name" value="mannan-binding lectin serine protease 1 isoform X1"/>
    <property type="match status" value="1"/>
</dbReference>
<evidence type="ECO:0000256" key="3">
    <source>
        <dbReference type="ARBA" id="ARBA00004613"/>
    </source>
</evidence>
<feature type="modified residue" description="(3R)-3-hydroxyasparagine" evidence="27">
    <location>
        <position position="167"/>
    </location>
</feature>
<evidence type="ECO:0000256" key="27">
    <source>
        <dbReference type="PIRSR" id="PIRSR001155-3"/>
    </source>
</evidence>
<keyword evidence="28" id="KW-0106">Calcium</keyword>
<evidence type="ECO:0000256" key="31">
    <source>
        <dbReference type="SAM" id="SignalP"/>
    </source>
</evidence>
<dbReference type="InterPro" id="IPR000742">
    <property type="entry name" value="EGF"/>
</dbReference>
<keyword evidence="10" id="KW-0645">Protease</keyword>
<feature type="domain" description="Sushi" evidence="34">
    <location>
        <begin position="310"/>
        <end position="375"/>
    </location>
</feature>
<dbReference type="GO" id="GO:0006958">
    <property type="term" value="P:complement activation, classical pathway"/>
    <property type="evidence" value="ECO:0007669"/>
    <property type="project" value="UniProtKB-KW"/>
</dbReference>
<dbReference type="FunFam" id="2.40.10.10:FF:000068">
    <property type="entry name" value="transmembrane protease serine 2"/>
    <property type="match status" value="1"/>
</dbReference>
<dbReference type="SUPFAM" id="SSF49854">
    <property type="entry name" value="Spermadhesin, CUB domain"/>
    <property type="match status" value="2"/>
</dbReference>
<dbReference type="InterPro" id="IPR001254">
    <property type="entry name" value="Trypsin_dom"/>
</dbReference>
<evidence type="ECO:0000256" key="13">
    <source>
        <dbReference type="ARBA" id="ARBA00022737"/>
    </source>
</evidence>
<dbReference type="SMART" id="SM00042">
    <property type="entry name" value="CUB"/>
    <property type="match status" value="2"/>
</dbReference>
<dbReference type="Gene3D" id="2.10.70.10">
    <property type="entry name" value="Complement Module, domain 1"/>
    <property type="match status" value="2"/>
</dbReference>
<keyword evidence="21 27" id="KW-0379">Hydroxylation</keyword>
<feature type="disulfide bond" evidence="26">
    <location>
        <begin position="616"/>
        <end position="641"/>
    </location>
</feature>
<evidence type="ECO:0000256" key="7">
    <source>
        <dbReference type="ARBA" id="ARBA00022553"/>
    </source>
</evidence>
<feature type="binding site" evidence="28">
    <location>
        <position position="72"/>
    </location>
    <ligand>
        <name>Ca(2+)</name>
        <dbReference type="ChEBI" id="CHEBI:29108"/>
        <label>1</label>
    </ligand>
</feature>
<dbReference type="InterPro" id="IPR001881">
    <property type="entry name" value="EGF-like_Ca-bd_dom"/>
</dbReference>
<comment type="catalytic activity">
    <reaction evidence="1">
        <text>Selective cleavage of Lys(or Arg)-|-Ile bond in complement subcomponent C1s to form the active form of C1s (EC 3.4.21.42).</text>
        <dbReference type="EC" id="3.4.21.41"/>
    </reaction>
</comment>
<feature type="disulfide bond" evidence="26">
    <location>
        <begin position="340"/>
        <end position="373"/>
    </location>
</feature>
<keyword evidence="16" id="KW-0720">Serine protease</keyword>
<feature type="signal peptide" evidence="31">
    <location>
        <begin position="1"/>
        <end position="23"/>
    </location>
</feature>
<dbReference type="EC" id="3.4.21.41" evidence="4"/>
<keyword evidence="20" id="KW-0325">Glycoprotein</keyword>
<dbReference type="PRINTS" id="PR00722">
    <property type="entry name" value="CHYMOTRYPSIN"/>
</dbReference>
<dbReference type="PANTHER" id="PTHR24255">
    <property type="entry name" value="COMPLEMENT COMPONENT 1, S SUBCOMPONENT-RELATED"/>
    <property type="match status" value="1"/>
</dbReference>
<comment type="similarity">
    <text evidence="22">Belongs to the peptidase S1 family. CLIP subfamily.</text>
</comment>
<comment type="PTM">
    <text evidence="27">The iron and 2-oxoglutarate dependent 3-hydroxylation of aspartate and asparagine is (R) stereospecific within EGF domains.</text>
</comment>
<feature type="domain" description="Sushi" evidence="34">
    <location>
        <begin position="376"/>
        <end position="449"/>
    </location>
</feature>
<organism evidence="35 36">
    <name type="scientific">Periophthalmus magnuspinnatus</name>
    <dbReference type="NCBI Taxonomy" id="409849"/>
    <lineage>
        <taxon>Eukaryota</taxon>
        <taxon>Metazoa</taxon>
        <taxon>Chordata</taxon>
        <taxon>Craniata</taxon>
        <taxon>Vertebrata</taxon>
        <taxon>Euteleostomi</taxon>
        <taxon>Actinopterygii</taxon>
        <taxon>Neopterygii</taxon>
        <taxon>Teleostei</taxon>
        <taxon>Neoteleostei</taxon>
        <taxon>Acanthomorphata</taxon>
        <taxon>Gobiaria</taxon>
        <taxon>Gobiiformes</taxon>
        <taxon>Gobioidei</taxon>
        <taxon>Gobiidae</taxon>
        <taxon>Oxudercinae</taxon>
        <taxon>Periophthalmus</taxon>
    </lineage>
</organism>
<evidence type="ECO:0000256" key="19">
    <source>
        <dbReference type="ARBA" id="ARBA00023157"/>
    </source>
</evidence>
<dbReference type="Gene3D" id="2.10.25.10">
    <property type="entry name" value="Laminin"/>
    <property type="match status" value="1"/>
</dbReference>
<comment type="subcellular location">
    <subcellularLocation>
        <location evidence="2">Cell surface</location>
    </subcellularLocation>
    <subcellularLocation>
        <location evidence="3">Secreted</location>
    </subcellularLocation>
</comment>
<comment type="caution">
    <text evidence="30">Lacks conserved residue(s) required for the propagation of feature annotation.</text>
</comment>
<feature type="modified residue" description="Phosphoserine; by CK2" evidence="27">
    <location>
        <position position="206"/>
    </location>
</feature>
<evidence type="ECO:0000256" key="24">
    <source>
        <dbReference type="ARBA" id="ARBA00093536"/>
    </source>
</evidence>
<evidence type="ECO:0000256" key="18">
    <source>
        <dbReference type="ARBA" id="ARBA00022875"/>
    </source>
</evidence>
<reference evidence="35" key="1">
    <citation type="submission" date="2025-08" db="UniProtKB">
        <authorList>
            <consortium name="Ensembl"/>
        </authorList>
    </citation>
    <scope>IDENTIFICATION</scope>
</reference>
<feature type="binding site" evidence="28">
    <location>
        <position position="80"/>
    </location>
    <ligand>
        <name>Ca(2+)</name>
        <dbReference type="ChEBI" id="CHEBI:29108"/>
        <label>1</label>
    </ligand>
</feature>
<evidence type="ECO:0000256" key="26">
    <source>
        <dbReference type="PIRSR" id="PIRSR001155-2"/>
    </source>
</evidence>
<evidence type="ECO:0000256" key="6">
    <source>
        <dbReference type="ARBA" id="ARBA00022536"/>
    </source>
</evidence>
<dbReference type="SUPFAM" id="SSF57535">
    <property type="entry name" value="Complement control module/SCR domain"/>
    <property type="match status" value="2"/>
</dbReference>
<dbReference type="InterPro" id="IPR043504">
    <property type="entry name" value="Peptidase_S1_PA_chymotrypsin"/>
</dbReference>
<dbReference type="Gene3D" id="2.60.120.290">
    <property type="entry name" value="Spermadhesin, CUB domain"/>
    <property type="match status" value="2"/>
</dbReference>
<keyword evidence="18" id="KW-0180">Complement pathway</keyword>
<evidence type="ECO:0000313" key="36">
    <source>
        <dbReference type="Proteomes" id="UP000261520"/>
    </source>
</evidence>
<dbReference type="CDD" id="cd00033">
    <property type="entry name" value="CCP"/>
    <property type="match status" value="2"/>
</dbReference>
<comment type="function">
    <text evidence="23">Serine protease component of the complement C1 complex, a multiprotein complex that initiates the classical pathway of the complement system, a cascade of proteins that leads to phagocytosis and breakdown of pathogens and signaling that strengthens the adaptive immune system. C1R catalyzes the first enzymatic step in the classical complement pathway: it is activated by the C1Q subcomplex of the C1 complex, which associates with IgG or IgM immunoglobulins complexed with antigens to form antigen-antibody complexes on the surface of pathogens. Immunoglobulin-binding promotes the autocatalytic cleavage and activation of C1R. Activated C1R then cleaves and activates C1S, the second protease of the classical complement pathway. It is unclear if C1R activates C1S within single, strained C1 complexes or between neighboring C1 complexes on surfaces.</text>
</comment>
<dbReference type="InterPro" id="IPR000436">
    <property type="entry name" value="Sushi_SCR_CCP_dom"/>
</dbReference>
<name>A0A3B3ZKW4_9GOBI</name>
<keyword evidence="15" id="KW-0068">Autocatalytic cleavage</keyword>
<keyword evidence="14" id="KW-0378">Hydrolase</keyword>
<feature type="disulfide bond" description="Interchain (between heavy and light chains)" evidence="26">
    <location>
        <begin position="447"/>
        <end position="568"/>
    </location>
</feature>
<dbReference type="CDD" id="cd00041">
    <property type="entry name" value="CUB"/>
    <property type="match status" value="2"/>
</dbReference>
<dbReference type="GO" id="GO:0009986">
    <property type="term" value="C:cell surface"/>
    <property type="evidence" value="ECO:0007669"/>
    <property type="project" value="UniProtKB-SubCell"/>
</dbReference>
<keyword evidence="12 31" id="KW-0732">Signal</keyword>
<evidence type="ECO:0000313" key="35">
    <source>
        <dbReference type="Ensembl" id="ENSPMGP00000005200.1"/>
    </source>
</evidence>
<evidence type="ECO:0000256" key="10">
    <source>
        <dbReference type="ARBA" id="ARBA00022670"/>
    </source>
</evidence>
<dbReference type="PROSITE" id="PS01180">
    <property type="entry name" value="CUB"/>
    <property type="match status" value="2"/>
</dbReference>
<evidence type="ECO:0000256" key="21">
    <source>
        <dbReference type="ARBA" id="ARBA00023278"/>
    </source>
</evidence>
<dbReference type="FunFam" id="2.40.10.10:FF:000002">
    <property type="entry name" value="Transmembrane protease serine"/>
    <property type="match status" value="1"/>
</dbReference>
<keyword evidence="5" id="KW-0964">Secreted</keyword>
<feature type="binding site" evidence="28">
    <location>
        <position position="293"/>
    </location>
    <ligand>
        <name>Ca(2+)</name>
        <dbReference type="ChEBI" id="CHEBI:29108"/>
        <label>3</label>
    </ligand>
</feature>
<evidence type="ECO:0000259" key="34">
    <source>
        <dbReference type="PROSITE" id="PS50923"/>
    </source>
</evidence>
<evidence type="ECO:0000256" key="29">
    <source>
        <dbReference type="PROSITE-ProRule" id="PRU00059"/>
    </source>
</evidence>
<dbReference type="GO" id="GO:0031638">
    <property type="term" value="P:zymogen activation"/>
    <property type="evidence" value="ECO:0007669"/>
    <property type="project" value="TreeGrafter"/>
</dbReference>
<dbReference type="InterPro" id="IPR001314">
    <property type="entry name" value="Peptidase_S1A"/>
</dbReference>
<evidence type="ECO:0000256" key="1">
    <source>
        <dbReference type="ARBA" id="ARBA00001057"/>
    </source>
</evidence>
<evidence type="ECO:0000259" key="32">
    <source>
        <dbReference type="PROSITE" id="PS01180"/>
    </source>
</evidence>
<feature type="active site" description="Charge relay system" evidence="25">
    <location>
        <position position="548"/>
    </location>
</feature>
<keyword evidence="7 27" id="KW-0597">Phosphoprotein</keyword>
<dbReference type="PROSITE" id="PS01187">
    <property type="entry name" value="EGF_CA"/>
    <property type="match status" value="1"/>
</dbReference>
<proteinExistence type="inferred from homology"/>
<evidence type="ECO:0000256" key="16">
    <source>
        <dbReference type="ARBA" id="ARBA00022825"/>
    </source>
</evidence>
<dbReference type="InterPro" id="IPR024175">
    <property type="entry name" value="Pept_S1A_C1r/C1S/mannan-bd"/>
</dbReference>
<dbReference type="GO" id="GO:0072562">
    <property type="term" value="C:blood microparticle"/>
    <property type="evidence" value="ECO:0007669"/>
    <property type="project" value="TreeGrafter"/>
</dbReference>
<evidence type="ECO:0000256" key="25">
    <source>
        <dbReference type="PIRSR" id="PIRSR001155-1"/>
    </source>
</evidence>
<accession>A0A3B3ZKW4</accession>
<dbReference type="PROSITE" id="PS50240">
    <property type="entry name" value="TRYPSIN_DOM"/>
    <property type="match status" value="1"/>
</dbReference>
<dbReference type="FunFam" id="2.10.25.10:FF:000059">
    <property type="entry name" value="Mannan-binding lectin serine protease 1"/>
    <property type="match status" value="1"/>
</dbReference>
<evidence type="ECO:0000256" key="20">
    <source>
        <dbReference type="ARBA" id="ARBA00023180"/>
    </source>
</evidence>
<feature type="disulfide bond" evidence="26">
    <location>
        <begin position="176"/>
        <end position="189"/>
    </location>
</feature>
<sequence length="706" mass="78771">MLTLIFCDVTVVFRLLFVSVSEALPLTDPVLFGEIQSPLYPVSYPPNLRQRWDLRVPEGYRVSLSFTHLDLEASAGCQYDSLTALYKEKVLGIFCGQENSADGHHPGHGSVLSPGNTLTLLMQTDDTNPERHQNTGFSAHYQAIDIDECSDPELNAETPVCSQICLNTLGSYLCSCHHGYELHSDQRTCVLSCLGGIFDEPEGHLSSPGYPTAPHHSVSCQYVISVEPGFTIRLKFADYFHIESMETEGVLSCPYHWLQMTVENESPMKLCGSKSPGVLALNASTVKLDYYIDDKGLSNGWSLDYTTTRVKCPPPGTVSRGRITPTLDEYFYRDYIFVRCQMGYKLMMNGQELESYHAMCHSNGEWHLPLPECHIIDCGDPEPLLNGGVSFVSGERNEYQSVVQYRCNEPYYSLTGAMNVSFSCEADRKWRAIDDVIFLPEFVSPVCGKPQVLFRDFQRVIGGETAPLGSIPWQVRLISDKGNGGGMIISDQWVLTAAHVLCPDICPPNTPPVFWGTNTVETVPKTFAASVHLHPEYNNHDKNHMDNDIALIKLPEPITFNQNVMPICLPSEIHDIITGDTGVVSGYGFSWNRQRGYFMSNKLKYVRLPVVDPETCRQSLRDYKSQHSSTPIPEATSNMFCAGLPDGSKDSCDGDSGGPYALWRNDHYYAAGIVSWGLSCAANGTYGFYTRVQNYVDWIHKTMNEN</sequence>
<dbReference type="Pfam" id="PF00089">
    <property type="entry name" value="Trypsin"/>
    <property type="match status" value="1"/>
</dbReference>
<evidence type="ECO:0000256" key="23">
    <source>
        <dbReference type="ARBA" id="ARBA00093383"/>
    </source>
</evidence>
<dbReference type="InterPro" id="IPR035914">
    <property type="entry name" value="Sperma_CUB_dom_sf"/>
</dbReference>
<dbReference type="Pfam" id="PF14670">
    <property type="entry name" value="FXa_inhibition"/>
    <property type="match status" value="1"/>
</dbReference>
<dbReference type="InterPro" id="IPR018097">
    <property type="entry name" value="EGF_Ca-bd_CS"/>
</dbReference>
<feature type="domain" description="Peptidase S1" evidence="33">
    <location>
        <begin position="460"/>
        <end position="704"/>
    </location>
</feature>
<dbReference type="AlphaFoldDB" id="A0A3B3ZKW4"/>
<feature type="binding site" evidence="28">
    <location>
        <position position="145"/>
    </location>
    <ligand>
        <name>Ca(2+)</name>
        <dbReference type="ChEBI" id="CHEBI:29108"/>
        <label>2</label>
    </ligand>
</feature>
<dbReference type="GO" id="GO:0045087">
    <property type="term" value="P:innate immune response"/>
    <property type="evidence" value="ECO:0007669"/>
    <property type="project" value="UniProtKB-KW"/>
</dbReference>
<feature type="active site" description="Charge relay system" evidence="25">
    <location>
        <position position="656"/>
    </location>
</feature>
<dbReference type="InterPro" id="IPR000859">
    <property type="entry name" value="CUB_dom"/>
</dbReference>
<feature type="disulfide bond" evidence="26">
    <location>
        <begin position="312"/>
        <end position="360"/>
    </location>
</feature>
<evidence type="ECO:0000256" key="28">
    <source>
        <dbReference type="PIRSR" id="PIRSR001155-4"/>
    </source>
</evidence>
<dbReference type="SMART" id="SM00179">
    <property type="entry name" value="EGF_CA"/>
    <property type="match status" value="1"/>
</dbReference>
<keyword evidence="19 26" id="KW-1015">Disulfide bond</keyword>
<dbReference type="PROSITE" id="PS00135">
    <property type="entry name" value="TRYPSIN_SER"/>
    <property type="match status" value="1"/>
</dbReference>
<dbReference type="InterPro" id="IPR009003">
    <property type="entry name" value="Peptidase_S1_PA"/>
</dbReference>
<dbReference type="Gene3D" id="2.40.10.10">
    <property type="entry name" value="Trypsin-like serine proteases"/>
    <property type="match status" value="1"/>
</dbReference>
<feature type="disulfide bond" evidence="26">
    <location>
        <begin position="652"/>
        <end position="680"/>
    </location>
</feature>
<dbReference type="CDD" id="cd00190">
    <property type="entry name" value="Tryp_SPc"/>
    <property type="match status" value="1"/>
</dbReference>
<dbReference type="PIRSF" id="PIRSF001155">
    <property type="entry name" value="C1r_C1s_MASP"/>
    <property type="match status" value="1"/>
</dbReference>
<comment type="subunit">
    <text evidence="24">Core component of the complement C1 complex, a calcium-dependent complex composed of 1 molecule of the C1Q subcomplex, 2 molecules of C1R and 2 molecules of C1S. The C1Q subcomplex is composed 18 subunits: 3 chains of C1QA, C1QB, and C1QC trimerize to form 6 collagen-like triple helices connected to six globular ligand-recognition modules. Within the C1 complex, C1R is a dimer of identical chains, each of which is activated by cleavage into two chains, heavy and light, connected by disulfide bonds.</text>
</comment>
<dbReference type="SMART" id="SM00181">
    <property type="entry name" value="EGF"/>
    <property type="match status" value="1"/>
</dbReference>
<keyword evidence="17" id="KW-0391">Immunity</keyword>
<keyword evidence="13" id="KW-0677">Repeat</keyword>
<keyword evidence="36" id="KW-1185">Reference proteome</keyword>
<feature type="disulfide bond" evidence="26">
    <location>
        <begin position="253"/>
        <end position="271"/>
    </location>
</feature>
<keyword evidence="6" id="KW-0245">EGF-like domain</keyword>
<keyword evidence="9 30" id="KW-0768">Sushi</keyword>
<feature type="chain" id="PRO_5017445485" description="complement subcomponent C1r" evidence="31">
    <location>
        <begin position="24"/>
        <end position="706"/>
    </location>
</feature>
<feature type="disulfide bond" evidence="26">
    <location>
        <begin position="149"/>
        <end position="165"/>
    </location>
</feature>
<dbReference type="InterPro" id="IPR035976">
    <property type="entry name" value="Sushi/SCR/CCP_sf"/>
</dbReference>
<evidence type="ECO:0000256" key="2">
    <source>
        <dbReference type="ARBA" id="ARBA00004241"/>
    </source>
</evidence>
<dbReference type="SMART" id="SM00020">
    <property type="entry name" value="Tryp_SPc"/>
    <property type="match status" value="1"/>
</dbReference>
<evidence type="ECO:0000256" key="12">
    <source>
        <dbReference type="ARBA" id="ARBA00022729"/>
    </source>
</evidence>
<dbReference type="InterPro" id="IPR033116">
    <property type="entry name" value="TRYPSIN_SER"/>
</dbReference>
<evidence type="ECO:0000256" key="9">
    <source>
        <dbReference type="ARBA" id="ARBA00022659"/>
    </source>
</evidence>
<feature type="disulfide bond" evidence="26">
    <location>
        <begin position="77"/>
        <end position="95"/>
    </location>
</feature>
<dbReference type="PROSITE" id="PS01186">
    <property type="entry name" value="EGF_2"/>
    <property type="match status" value="1"/>
</dbReference>
<keyword evidence="8" id="KW-0399">Innate immunity</keyword>
<dbReference type="FunFam" id="2.10.70.10:FF:000016">
    <property type="entry name" value="Mannan-binding lectin serine protease 1"/>
    <property type="match status" value="1"/>
</dbReference>
<evidence type="ECO:0000256" key="17">
    <source>
        <dbReference type="ARBA" id="ARBA00022859"/>
    </source>
</evidence>
<feature type="binding site" evidence="28">
    <location>
        <position position="125"/>
    </location>
    <ligand>
        <name>Ca(2+)</name>
        <dbReference type="ChEBI" id="CHEBI:29108"/>
        <label>1</label>
    </ligand>
</feature>
<reference evidence="35" key="2">
    <citation type="submission" date="2025-09" db="UniProtKB">
        <authorList>
            <consortium name="Ensembl"/>
        </authorList>
    </citation>
    <scope>IDENTIFICATION</scope>
</reference>
<feature type="disulfide bond" evidence="26">
    <location>
        <begin position="378"/>
        <end position="424"/>
    </location>
</feature>
<dbReference type="Pfam" id="PF00431">
    <property type="entry name" value="CUB"/>
    <property type="match status" value="2"/>
</dbReference>
<keyword evidence="11 28" id="KW-0479">Metal-binding</keyword>
<feature type="disulfide bond" evidence="26 29">
    <location>
        <begin position="193"/>
        <end position="220"/>
    </location>
</feature>
<feature type="domain" description="CUB" evidence="32">
    <location>
        <begin position="193"/>
        <end position="308"/>
    </location>
</feature>
<protein>
    <recommendedName>
        <fullName evidence="4">complement subcomponent C1r</fullName>
        <ecNumber evidence="4">3.4.21.41</ecNumber>
    </recommendedName>
</protein>
<evidence type="ECO:0000256" key="8">
    <source>
        <dbReference type="ARBA" id="ARBA00022588"/>
    </source>
</evidence>
<dbReference type="Ensembl" id="ENSPMGT00000005513.1">
    <property type="protein sequence ID" value="ENSPMGP00000005200.1"/>
    <property type="gene ID" value="ENSPMGG00000004362.1"/>
</dbReference>
<evidence type="ECO:0000256" key="15">
    <source>
        <dbReference type="ARBA" id="ARBA00022813"/>
    </source>
</evidence>
<evidence type="ECO:0000256" key="5">
    <source>
        <dbReference type="ARBA" id="ARBA00022525"/>
    </source>
</evidence>
<feature type="active site" description="Charge relay system" evidence="25">
    <location>
        <position position="499"/>
    </location>
</feature>
<dbReference type="SMART" id="SM00032">
    <property type="entry name" value="CCP"/>
    <property type="match status" value="2"/>
</dbReference>
<dbReference type="Pfam" id="PF00084">
    <property type="entry name" value="Sushi"/>
    <property type="match status" value="2"/>
</dbReference>
<evidence type="ECO:0000256" key="14">
    <source>
        <dbReference type="ARBA" id="ARBA00022801"/>
    </source>
</evidence>
<feature type="disulfide bond" evidence="26">
    <location>
        <begin position="161"/>
        <end position="174"/>
    </location>
</feature>
<dbReference type="PROSITE" id="PS50923">
    <property type="entry name" value="SUSHI"/>
    <property type="match status" value="2"/>
</dbReference>
<dbReference type="GO" id="GO:0005509">
    <property type="term" value="F:calcium ion binding"/>
    <property type="evidence" value="ECO:0007669"/>
    <property type="project" value="InterPro"/>
</dbReference>
<dbReference type="STRING" id="409849.ENSPMGP00000005200"/>
<dbReference type="SUPFAM" id="SSF57196">
    <property type="entry name" value="EGF/Laminin"/>
    <property type="match status" value="1"/>
</dbReference>
<feature type="domain" description="CUB" evidence="32">
    <location>
        <begin position="20"/>
        <end position="144"/>
    </location>
</feature>
<dbReference type="SUPFAM" id="SSF50494">
    <property type="entry name" value="Trypsin-like serine proteases"/>
    <property type="match status" value="1"/>
</dbReference>
<evidence type="ECO:0000256" key="30">
    <source>
        <dbReference type="PROSITE-ProRule" id="PRU00302"/>
    </source>
</evidence>
<evidence type="ECO:0000259" key="33">
    <source>
        <dbReference type="PROSITE" id="PS50240"/>
    </source>
</evidence>
<evidence type="ECO:0000256" key="22">
    <source>
        <dbReference type="ARBA" id="ARBA00024195"/>
    </source>
</evidence>
<feature type="binding site" evidence="28">
    <location>
        <position position="243"/>
    </location>
    <ligand>
        <name>Ca(2+)</name>
        <dbReference type="ChEBI" id="CHEBI:29108"/>
        <label>3</label>
    </ligand>
</feature>
<evidence type="ECO:0000256" key="4">
    <source>
        <dbReference type="ARBA" id="ARBA00011907"/>
    </source>
</evidence>
<dbReference type="GO" id="GO:0004252">
    <property type="term" value="F:serine-type endopeptidase activity"/>
    <property type="evidence" value="ECO:0007669"/>
    <property type="project" value="UniProtKB-EC"/>
</dbReference>
<dbReference type="PANTHER" id="PTHR24255:SF25">
    <property type="entry name" value="COMPLEMENT C1R SUBCOMPONENT"/>
    <property type="match status" value="1"/>
</dbReference>
<feature type="binding site" evidence="28">
    <location>
        <position position="167"/>
    </location>
    <ligand>
        <name>Ca(2+)</name>
        <dbReference type="ChEBI" id="CHEBI:29108"/>
        <label>2</label>
    </ligand>
</feature>
<dbReference type="Proteomes" id="UP000261520">
    <property type="component" value="Unplaced"/>
</dbReference>
<evidence type="ECO:0000256" key="11">
    <source>
        <dbReference type="ARBA" id="ARBA00022723"/>
    </source>
</evidence>